<sequence length="121" mass="12583">MSKTDGCVLSEFVLERGVGRNDIVLDKGMGSGLGCVDAECVLFVGVVLNVDVNIVVGFLGGDIGTHGLSTYDMPCGVWIVRSSWYLHVLSVCGQECEAVVISGVTLVVNVIGGGQYADLGT</sequence>
<gene>
    <name evidence="1" type="ORF">Tco_1054988</name>
</gene>
<accession>A0ABQ5GYD0</accession>
<reference evidence="1" key="1">
    <citation type="journal article" date="2022" name="Int. J. Mol. Sci.">
        <title>Draft Genome of Tanacetum Coccineum: Genomic Comparison of Closely Related Tanacetum-Family Plants.</title>
        <authorList>
            <person name="Yamashiro T."/>
            <person name="Shiraishi A."/>
            <person name="Nakayama K."/>
            <person name="Satake H."/>
        </authorList>
    </citation>
    <scope>NUCLEOTIDE SEQUENCE</scope>
</reference>
<protein>
    <submittedName>
        <fullName evidence="1">Uncharacterized protein</fullName>
    </submittedName>
</protein>
<proteinExistence type="predicted"/>
<evidence type="ECO:0000313" key="1">
    <source>
        <dbReference type="EMBL" id="GJT80646.1"/>
    </source>
</evidence>
<reference evidence="1" key="2">
    <citation type="submission" date="2022-01" db="EMBL/GenBank/DDBJ databases">
        <authorList>
            <person name="Yamashiro T."/>
            <person name="Shiraishi A."/>
            <person name="Satake H."/>
            <person name="Nakayama K."/>
        </authorList>
    </citation>
    <scope>NUCLEOTIDE SEQUENCE</scope>
</reference>
<dbReference type="EMBL" id="BQNB010019012">
    <property type="protein sequence ID" value="GJT80646.1"/>
    <property type="molecule type" value="Genomic_DNA"/>
</dbReference>
<keyword evidence="2" id="KW-1185">Reference proteome</keyword>
<organism evidence="1 2">
    <name type="scientific">Tanacetum coccineum</name>
    <dbReference type="NCBI Taxonomy" id="301880"/>
    <lineage>
        <taxon>Eukaryota</taxon>
        <taxon>Viridiplantae</taxon>
        <taxon>Streptophyta</taxon>
        <taxon>Embryophyta</taxon>
        <taxon>Tracheophyta</taxon>
        <taxon>Spermatophyta</taxon>
        <taxon>Magnoliopsida</taxon>
        <taxon>eudicotyledons</taxon>
        <taxon>Gunneridae</taxon>
        <taxon>Pentapetalae</taxon>
        <taxon>asterids</taxon>
        <taxon>campanulids</taxon>
        <taxon>Asterales</taxon>
        <taxon>Asteraceae</taxon>
        <taxon>Asteroideae</taxon>
        <taxon>Anthemideae</taxon>
        <taxon>Anthemidinae</taxon>
        <taxon>Tanacetum</taxon>
    </lineage>
</organism>
<dbReference type="Proteomes" id="UP001151760">
    <property type="component" value="Unassembled WGS sequence"/>
</dbReference>
<evidence type="ECO:0000313" key="2">
    <source>
        <dbReference type="Proteomes" id="UP001151760"/>
    </source>
</evidence>
<comment type="caution">
    <text evidence="1">The sequence shown here is derived from an EMBL/GenBank/DDBJ whole genome shotgun (WGS) entry which is preliminary data.</text>
</comment>
<name>A0ABQ5GYD0_9ASTR</name>